<dbReference type="Pfam" id="PF00394">
    <property type="entry name" value="Cu-oxidase"/>
    <property type="match status" value="1"/>
</dbReference>
<dbReference type="InterPro" id="IPR011706">
    <property type="entry name" value="Cu-oxidase_C"/>
</dbReference>
<dbReference type="InterPro" id="IPR008972">
    <property type="entry name" value="Cupredoxin"/>
</dbReference>
<accession>A0AAV8SPS4</accession>
<evidence type="ECO:0000256" key="2">
    <source>
        <dbReference type="ARBA" id="ARBA00023180"/>
    </source>
</evidence>
<reference evidence="5 6" key="1">
    <citation type="submission" date="2021-09" db="EMBL/GenBank/DDBJ databases">
        <title>Genomic insights and catalytic innovation underlie evolution of tropane alkaloids biosynthesis.</title>
        <authorList>
            <person name="Wang Y.-J."/>
            <person name="Tian T."/>
            <person name="Huang J.-P."/>
            <person name="Huang S.-X."/>
        </authorList>
    </citation>
    <scope>NUCLEOTIDE SEQUENCE [LARGE SCALE GENOMIC DNA]</scope>
    <source>
        <strain evidence="5">KIB-2018</strain>
        <tissue evidence="5">Leaf</tissue>
    </source>
</reference>
<evidence type="ECO:0000259" key="4">
    <source>
        <dbReference type="Pfam" id="PF07731"/>
    </source>
</evidence>
<dbReference type="EMBL" id="JAIWQS010000009">
    <property type="protein sequence ID" value="KAJ8753978.1"/>
    <property type="molecule type" value="Genomic_DNA"/>
</dbReference>
<sequence length="228" mass="24817">MQHSMISSSPALPTTESQLLKLMLSTWTDTFLVTPGQTINVLLKTKPYSPNATFFMAARPYATGTGTFDNSTVAAILECEPPFTRQLPPLSPILPSLNDTPFAFNFSTRLRSLASVQYPANVPKTVDRHFFFSVGLGTNPCPKNQTCQGPTNATKFAASIRNISFSLPTSATLQSYYFGKSNGSGFGNYDPNKDPATFNLFDPIERNTIGVPSGGWVVIRFQADNPGE</sequence>
<dbReference type="Proteomes" id="UP001159364">
    <property type="component" value="Linkage Group LG09"/>
</dbReference>
<dbReference type="PANTHER" id="PTHR11709">
    <property type="entry name" value="MULTI-COPPER OXIDASE"/>
    <property type="match status" value="1"/>
</dbReference>
<dbReference type="SUPFAM" id="SSF49503">
    <property type="entry name" value="Cupredoxins"/>
    <property type="match status" value="2"/>
</dbReference>
<organism evidence="5 6">
    <name type="scientific">Erythroxylum novogranatense</name>
    <dbReference type="NCBI Taxonomy" id="1862640"/>
    <lineage>
        <taxon>Eukaryota</taxon>
        <taxon>Viridiplantae</taxon>
        <taxon>Streptophyta</taxon>
        <taxon>Embryophyta</taxon>
        <taxon>Tracheophyta</taxon>
        <taxon>Spermatophyta</taxon>
        <taxon>Magnoliopsida</taxon>
        <taxon>eudicotyledons</taxon>
        <taxon>Gunneridae</taxon>
        <taxon>Pentapetalae</taxon>
        <taxon>rosids</taxon>
        <taxon>fabids</taxon>
        <taxon>Malpighiales</taxon>
        <taxon>Erythroxylaceae</taxon>
        <taxon>Erythroxylum</taxon>
    </lineage>
</organism>
<dbReference type="GO" id="GO:0016491">
    <property type="term" value="F:oxidoreductase activity"/>
    <property type="evidence" value="ECO:0007669"/>
    <property type="project" value="InterPro"/>
</dbReference>
<dbReference type="AlphaFoldDB" id="A0AAV8SPS4"/>
<dbReference type="InterPro" id="IPR001117">
    <property type="entry name" value="Cu-oxidase_2nd"/>
</dbReference>
<dbReference type="Pfam" id="PF07731">
    <property type="entry name" value="Cu-oxidase_2"/>
    <property type="match status" value="1"/>
</dbReference>
<keyword evidence="6" id="KW-1185">Reference proteome</keyword>
<comment type="similarity">
    <text evidence="1">Belongs to the multicopper oxidase family.</text>
</comment>
<evidence type="ECO:0000256" key="1">
    <source>
        <dbReference type="ARBA" id="ARBA00010609"/>
    </source>
</evidence>
<dbReference type="Gene3D" id="2.60.40.420">
    <property type="entry name" value="Cupredoxins - blue copper proteins"/>
    <property type="match status" value="2"/>
</dbReference>
<feature type="domain" description="Plastocyanin-like" evidence="3">
    <location>
        <begin position="28"/>
        <end position="78"/>
    </location>
</feature>
<protein>
    <submittedName>
        <fullName evidence="5">Uncharacterized protein</fullName>
    </submittedName>
</protein>
<gene>
    <name evidence="5" type="ORF">K2173_001876</name>
</gene>
<dbReference type="InterPro" id="IPR045087">
    <property type="entry name" value="Cu-oxidase_fam"/>
</dbReference>
<name>A0AAV8SPS4_9ROSI</name>
<dbReference type="GO" id="GO:0005507">
    <property type="term" value="F:copper ion binding"/>
    <property type="evidence" value="ECO:0007669"/>
    <property type="project" value="InterPro"/>
</dbReference>
<proteinExistence type="inferred from homology"/>
<feature type="domain" description="Plastocyanin-like" evidence="4">
    <location>
        <begin position="183"/>
        <end position="227"/>
    </location>
</feature>
<dbReference type="PANTHER" id="PTHR11709:SF352">
    <property type="entry name" value="LACCASE"/>
    <property type="match status" value="1"/>
</dbReference>
<comment type="caution">
    <text evidence="5">The sequence shown here is derived from an EMBL/GenBank/DDBJ whole genome shotgun (WGS) entry which is preliminary data.</text>
</comment>
<evidence type="ECO:0000313" key="6">
    <source>
        <dbReference type="Proteomes" id="UP001159364"/>
    </source>
</evidence>
<evidence type="ECO:0000259" key="3">
    <source>
        <dbReference type="Pfam" id="PF00394"/>
    </source>
</evidence>
<evidence type="ECO:0000313" key="5">
    <source>
        <dbReference type="EMBL" id="KAJ8753978.1"/>
    </source>
</evidence>
<keyword evidence="2" id="KW-0325">Glycoprotein</keyword>